<dbReference type="EnsemblFungi" id="PTTG_09056-t43_1">
    <property type="protein sequence ID" value="PTTG_09056-t43_1-p1"/>
    <property type="gene ID" value="PTTG_09056"/>
</dbReference>
<feature type="domain" description="Phosphatidate phosphatase APP1 catalytic" evidence="2">
    <location>
        <begin position="300"/>
        <end position="448"/>
    </location>
</feature>
<feature type="region of interest" description="Disordered" evidence="1">
    <location>
        <begin position="239"/>
        <end position="259"/>
    </location>
</feature>
<feature type="region of interest" description="Disordered" evidence="1">
    <location>
        <begin position="21"/>
        <end position="53"/>
    </location>
</feature>
<dbReference type="OrthoDB" id="2117591at2759"/>
<evidence type="ECO:0000256" key="1">
    <source>
        <dbReference type="SAM" id="MobiDB-lite"/>
    </source>
</evidence>
<dbReference type="GO" id="GO:0008195">
    <property type="term" value="F:phosphatidate phosphatase activity"/>
    <property type="evidence" value="ECO:0007669"/>
    <property type="project" value="InterPro"/>
</dbReference>
<reference evidence="3" key="1">
    <citation type="submission" date="2009-11" db="EMBL/GenBank/DDBJ databases">
        <authorList>
            <consortium name="The Broad Institute Genome Sequencing Platform"/>
            <person name="Ward D."/>
            <person name="Feldgarden M."/>
            <person name="Earl A."/>
            <person name="Young S.K."/>
            <person name="Zeng Q."/>
            <person name="Koehrsen M."/>
            <person name="Alvarado L."/>
            <person name="Berlin A."/>
            <person name="Bochicchio J."/>
            <person name="Borenstein D."/>
            <person name="Chapman S.B."/>
            <person name="Chen Z."/>
            <person name="Engels R."/>
            <person name="Freedman E."/>
            <person name="Gellesch M."/>
            <person name="Goldberg J."/>
            <person name="Griggs A."/>
            <person name="Gujja S."/>
            <person name="Heilman E."/>
            <person name="Heiman D."/>
            <person name="Hepburn T."/>
            <person name="Howarth C."/>
            <person name="Jen D."/>
            <person name="Larson L."/>
            <person name="Lewis B."/>
            <person name="Mehta T."/>
            <person name="Park D."/>
            <person name="Pearson M."/>
            <person name="Roberts A."/>
            <person name="Saif S."/>
            <person name="Shea T."/>
            <person name="Shenoy N."/>
            <person name="Sisk P."/>
            <person name="Stolte C."/>
            <person name="Sykes S."/>
            <person name="Thomson T."/>
            <person name="Walk T."/>
            <person name="White J."/>
            <person name="Yandava C."/>
            <person name="Izard J."/>
            <person name="Baranova O.V."/>
            <person name="Blanton J.M."/>
            <person name="Tanner A.C."/>
            <person name="Dewhirst F.E."/>
            <person name="Haas B."/>
            <person name="Nusbaum C."/>
            <person name="Birren B."/>
        </authorList>
    </citation>
    <scope>NUCLEOTIDE SEQUENCE [LARGE SCALE GENOMIC DNA]</scope>
    <source>
        <strain evidence="3">1-1 BBBD Race 1</strain>
    </source>
</reference>
<gene>
    <name evidence="3" type="ORF">PTTG_09056</name>
</gene>
<evidence type="ECO:0000313" key="3">
    <source>
        <dbReference type="EMBL" id="OAV87555.1"/>
    </source>
</evidence>
<reference evidence="4 5" key="3">
    <citation type="journal article" date="2017" name="G3 (Bethesda)">
        <title>Comparative analysis highlights variable genome content of wheat rusts and divergence of the mating loci.</title>
        <authorList>
            <person name="Cuomo C.A."/>
            <person name="Bakkeren G."/>
            <person name="Khalil H.B."/>
            <person name="Panwar V."/>
            <person name="Joly D."/>
            <person name="Linning R."/>
            <person name="Sakthikumar S."/>
            <person name="Song X."/>
            <person name="Adiconis X."/>
            <person name="Fan L."/>
            <person name="Goldberg J.M."/>
            <person name="Levin J.Z."/>
            <person name="Young S."/>
            <person name="Zeng Q."/>
            <person name="Anikster Y."/>
            <person name="Bruce M."/>
            <person name="Wang M."/>
            <person name="Yin C."/>
            <person name="McCallum B."/>
            <person name="Szabo L.J."/>
            <person name="Hulbert S."/>
            <person name="Chen X."/>
            <person name="Fellers J.P."/>
        </authorList>
    </citation>
    <scope>NUCLEOTIDE SEQUENCE</scope>
    <source>
        <strain evidence="4">isolate 1-1 / race 1 (BBBD)</strain>
        <strain evidence="5">Isolate 1-1 / race 1 (BBBD)</strain>
    </source>
</reference>
<reference evidence="3" key="2">
    <citation type="submission" date="2016-05" db="EMBL/GenBank/DDBJ databases">
        <title>Comparative analysis highlights variable genome content of wheat rusts and divergence of the mating loci.</title>
        <authorList>
            <person name="Cuomo C.A."/>
            <person name="Bakkeren G."/>
            <person name="Szabo L."/>
            <person name="Khalil H."/>
            <person name="Joly D."/>
            <person name="Goldberg J."/>
            <person name="Young S."/>
            <person name="Zeng Q."/>
            <person name="Fellers J."/>
        </authorList>
    </citation>
    <scope>NUCLEOTIDE SEQUENCE [LARGE SCALE GENOMIC DNA]</scope>
    <source>
        <strain evidence="3">1-1 BBBD Race 1</strain>
    </source>
</reference>
<feature type="compositionally biased region" description="Polar residues" evidence="1">
    <location>
        <begin position="510"/>
        <end position="529"/>
    </location>
</feature>
<keyword evidence="5" id="KW-1185">Reference proteome</keyword>
<feature type="compositionally biased region" description="Basic and acidic residues" evidence="1">
    <location>
        <begin position="682"/>
        <end position="691"/>
    </location>
</feature>
<feature type="compositionally biased region" description="Polar residues" evidence="1">
    <location>
        <begin position="25"/>
        <end position="41"/>
    </location>
</feature>
<dbReference type="InterPro" id="IPR052935">
    <property type="entry name" value="Mg2+_PAP"/>
</dbReference>
<dbReference type="STRING" id="630390.A0A180G4E3"/>
<dbReference type="GO" id="GO:0030479">
    <property type="term" value="C:actin cortical patch"/>
    <property type="evidence" value="ECO:0007669"/>
    <property type="project" value="TreeGrafter"/>
</dbReference>
<dbReference type="EMBL" id="ADAS02000358">
    <property type="protein sequence ID" value="OAV87555.1"/>
    <property type="molecule type" value="Genomic_DNA"/>
</dbReference>
<accession>A0A180G4E3</accession>
<name>A0A180G4E3_PUCT1</name>
<evidence type="ECO:0000313" key="5">
    <source>
        <dbReference type="Proteomes" id="UP000005240"/>
    </source>
</evidence>
<proteinExistence type="predicted"/>
<sequence length="728" mass="81523">MEQELTGCDEEHDEKMRKFEPLLPSTIQSNPTHQSRPSLTSAREAGASLQPLDTQLASQPAQIIYSYRRMLQNEPSLLKHPHELLDTRMGHLMEKFSIEKEDLHTLHFNLKERLHSFFSQKSESTKVRLKLFGICSSTATAGSIAKSLFRSRTEAPTLLAPELDRDEFIINNGRPLLTQVITTKPGGVWSDKLVLPWQTIETHLRVHQMQQKANSAHNSSSQSPDTGITRLRIEAELIRDESNDSFPRGPEPMASDPSKKDIQLRKLSVGKSSLVMELDVIPALAESVHVISHARKKRRDIDDTIKHTNVLGGLKAVFKNVFLAGFDQVSIPGMAEWYQSLQELGCWMHYISNSPMELWYCIEGFLAANGFPRGSISLKEYARGATSILSGMWESAGARKRARVESIINRFPNSKFICVGDSGEQDLEMYVSLAQAHPGRIMSIYIRDVTTPVILGKDISIDQLSTADRPLSDWEDLMMRPPTQIKANILSPSRSSSPSRQSFAMPVNLPENNPLRSKSVDVLSNSNNIVAGPSKKRNSHRPIAPPKPLHLSSKPAGSRAVADISKRMSHVEQSLNQTHAHLCDPSIKSSRSASIDITPSSSRESHMGFDKEYASSMAPICTTKSSYQPTPSSADDIKTQSLLDGFRNRIKKAELDLNQLQFIPPTQQTNLADPHHHHHRQPSYDRSGDQDRQKFQVSFPNTKLKLFRSGFDECVAESIRDVKKVLNK</sequence>
<organism evidence="3">
    <name type="scientific">Puccinia triticina (isolate 1-1 / race 1 (BBBD))</name>
    <name type="common">Brown leaf rust fungus</name>
    <dbReference type="NCBI Taxonomy" id="630390"/>
    <lineage>
        <taxon>Eukaryota</taxon>
        <taxon>Fungi</taxon>
        <taxon>Dikarya</taxon>
        <taxon>Basidiomycota</taxon>
        <taxon>Pucciniomycotina</taxon>
        <taxon>Pucciniomycetes</taxon>
        <taxon>Pucciniales</taxon>
        <taxon>Pucciniaceae</taxon>
        <taxon>Puccinia</taxon>
    </lineage>
</organism>
<feature type="compositionally biased region" description="Polar residues" evidence="1">
    <location>
        <begin position="587"/>
        <end position="602"/>
    </location>
</feature>
<feature type="region of interest" description="Disordered" evidence="1">
    <location>
        <begin position="488"/>
        <end position="562"/>
    </location>
</feature>
<feature type="compositionally biased region" description="Low complexity" evidence="1">
    <location>
        <begin position="491"/>
        <end position="502"/>
    </location>
</feature>
<dbReference type="PANTHER" id="PTHR28208">
    <property type="entry name" value="PHOSPHATIDATE PHOSPHATASE APP1"/>
    <property type="match status" value="1"/>
</dbReference>
<evidence type="ECO:0000313" key="4">
    <source>
        <dbReference type="EnsemblFungi" id="PTTG_09056-t43_1-p1"/>
    </source>
</evidence>
<feature type="region of interest" description="Disordered" evidence="1">
    <location>
        <begin position="584"/>
        <end position="607"/>
    </location>
</feature>
<evidence type="ECO:0000259" key="2">
    <source>
        <dbReference type="Pfam" id="PF09949"/>
    </source>
</evidence>
<dbReference type="Proteomes" id="UP000005240">
    <property type="component" value="Unassembled WGS sequence"/>
</dbReference>
<reference evidence="4" key="4">
    <citation type="submission" date="2025-05" db="UniProtKB">
        <authorList>
            <consortium name="EnsemblFungi"/>
        </authorList>
    </citation>
    <scope>IDENTIFICATION</scope>
    <source>
        <strain evidence="4">isolate 1-1 / race 1 (BBBD)</strain>
    </source>
</reference>
<protein>
    <submittedName>
        <fullName evidence="4">DUF2183 domain-containing protein</fullName>
    </submittedName>
</protein>
<dbReference type="Pfam" id="PF09949">
    <property type="entry name" value="APP1_cat"/>
    <property type="match status" value="1"/>
</dbReference>
<dbReference type="AlphaFoldDB" id="A0A180G4E3"/>
<dbReference type="VEuPathDB" id="FungiDB:PTTG_09056"/>
<feature type="region of interest" description="Disordered" evidence="1">
    <location>
        <begin position="667"/>
        <end position="691"/>
    </location>
</feature>
<dbReference type="InterPro" id="IPR019236">
    <property type="entry name" value="APP1_cat"/>
</dbReference>
<dbReference type="PANTHER" id="PTHR28208:SF3">
    <property type="entry name" value="PHOSPHATIDATE PHOSPHATASE APP1"/>
    <property type="match status" value="1"/>
</dbReference>